<reference evidence="1 2" key="1">
    <citation type="journal article" date="2016" name="Gut Pathog.">
        <title>Whole genome sequencing of "Faecalibaculum rodentium" ALO17, isolated from C57BL/6J laboratory mouse feces.</title>
        <authorList>
            <person name="Lim S."/>
            <person name="Chang D.H."/>
            <person name="Ahn S."/>
            <person name="Kim B.C."/>
        </authorList>
    </citation>
    <scope>NUCLEOTIDE SEQUENCE [LARGE SCALE GENOMIC DNA]</scope>
    <source>
        <strain evidence="1 2">Alo17</strain>
    </source>
</reference>
<evidence type="ECO:0000313" key="2">
    <source>
        <dbReference type="Proteomes" id="UP000069771"/>
    </source>
</evidence>
<evidence type="ECO:0000313" key="1">
    <source>
        <dbReference type="EMBL" id="AMK54788.1"/>
    </source>
</evidence>
<dbReference type="STRING" id="1702221.AALO17_16540"/>
<name>A0A140DVW1_9FIRM</name>
<proteinExistence type="predicted"/>
<sequence length="42" mass="5014">MASCLHIRHEFVPELEHHQLLEGQKAEKWDDIPKMFVVSNRN</sequence>
<dbReference type="AlphaFoldDB" id="A0A140DVW1"/>
<organism evidence="1 2">
    <name type="scientific">Faecalibaculum rodentium</name>
    <dbReference type="NCBI Taxonomy" id="1702221"/>
    <lineage>
        <taxon>Bacteria</taxon>
        <taxon>Bacillati</taxon>
        <taxon>Bacillota</taxon>
        <taxon>Erysipelotrichia</taxon>
        <taxon>Erysipelotrichales</taxon>
        <taxon>Erysipelotrichaceae</taxon>
        <taxon>Faecalibaculum</taxon>
    </lineage>
</organism>
<dbReference type="EMBL" id="CP011391">
    <property type="protein sequence ID" value="AMK54788.1"/>
    <property type="molecule type" value="Genomic_DNA"/>
</dbReference>
<accession>A0A140DVW1</accession>
<dbReference type="KEGG" id="fro:AALO17_16540"/>
<dbReference type="Proteomes" id="UP000069771">
    <property type="component" value="Chromosome"/>
</dbReference>
<gene>
    <name evidence="1" type="ORF">AALO17_16540</name>
</gene>
<protein>
    <submittedName>
        <fullName evidence="1">Uncharacterized protein</fullName>
    </submittedName>
</protein>
<keyword evidence="2" id="KW-1185">Reference proteome</keyword>